<dbReference type="PROSITE" id="PS51257">
    <property type="entry name" value="PROKAR_LIPOPROTEIN"/>
    <property type="match status" value="1"/>
</dbReference>
<accession>A0A1W1EAB4</accession>
<reference evidence="1" key="1">
    <citation type="submission" date="2016-10" db="EMBL/GenBank/DDBJ databases">
        <authorList>
            <person name="de Groot N.N."/>
        </authorList>
    </citation>
    <scope>NUCLEOTIDE SEQUENCE</scope>
</reference>
<organism evidence="1">
    <name type="scientific">hydrothermal vent metagenome</name>
    <dbReference type="NCBI Taxonomy" id="652676"/>
    <lineage>
        <taxon>unclassified sequences</taxon>
        <taxon>metagenomes</taxon>
        <taxon>ecological metagenomes</taxon>
    </lineage>
</organism>
<keyword evidence="1" id="KW-0449">Lipoprotein</keyword>
<protein>
    <submittedName>
        <fullName evidence="1">Probable lipoprotein Cj1090c</fullName>
    </submittedName>
</protein>
<dbReference type="AlphaFoldDB" id="A0A1W1EAB4"/>
<dbReference type="EMBL" id="FPIB01000023">
    <property type="protein sequence ID" value="SFV90797.1"/>
    <property type="molecule type" value="Genomic_DNA"/>
</dbReference>
<name>A0A1W1EAB4_9ZZZZ</name>
<evidence type="ECO:0000313" key="1">
    <source>
        <dbReference type="EMBL" id="SFV90797.1"/>
    </source>
</evidence>
<proteinExistence type="predicted"/>
<gene>
    <name evidence="1" type="ORF">MNB_SV-4-41</name>
</gene>
<sequence length="175" mass="20279">MRANILKRFTFIAVMLLLTACAYQPSSHVIRNLFSDSVYVQVDVDRAEPENAPFVKDEMHRIVYNRFKGHIVPKDQAQSQIYITYSGTYFRPLSYQDGYVTRYRAYTRMRFRMLTKEGEIKKNINSIYEADIKDSALTSSALRIEAIRKGLEKGMDEFLAYVSARAAQPKKAQNK</sequence>